<dbReference type="EMBL" id="ML213599">
    <property type="protein sequence ID" value="TFK39544.1"/>
    <property type="molecule type" value="Genomic_DNA"/>
</dbReference>
<organism evidence="1 2">
    <name type="scientific">Crucibulum laeve</name>
    <dbReference type="NCBI Taxonomy" id="68775"/>
    <lineage>
        <taxon>Eukaryota</taxon>
        <taxon>Fungi</taxon>
        <taxon>Dikarya</taxon>
        <taxon>Basidiomycota</taxon>
        <taxon>Agaricomycotina</taxon>
        <taxon>Agaricomycetes</taxon>
        <taxon>Agaricomycetidae</taxon>
        <taxon>Agaricales</taxon>
        <taxon>Agaricineae</taxon>
        <taxon>Nidulariaceae</taxon>
        <taxon>Crucibulum</taxon>
    </lineage>
</organism>
<name>A0A5C3M2E5_9AGAR</name>
<gene>
    <name evidence="1" type="ORF">BDQ12DRAFT_681973</name>
</gene>
<reference evidence="1 2" key="1">
    <citation type="journal article" date="2019" name="Nat. Ecol. Evol.">
        <title>Megaphylogeny resolves global patterns of mushroom evolution.</title>
        <authorList>
            <person name="Varga T."/>
            <person name="Krizsan K."/>
            <person name="Foldi C."/>
            <person name="Dima B."/>
            <person name="Sanchez-Garcia M."/>
            <person name="Sanchez-Ramirez S."/>
            <person name="Szollosi G.J."/>
            <person name="Szarkandi J.G."/>
            <person name="Papp V."/>
            <person name="Albert L."/>
            <person name="Andreopoulos W."/>
            <person name="Angelini C."/>
            <person name="Antonin V."/>
            <person name="Barry K.W."/>
            <person name="Bougher N.L."/>
            <person name="Buchanan P."/>
            <person name="Buyck B."/>
            <person name="Bense V."/>
            <person name="Catcheside P."/>
            <person name="Chovatia M."/>
            <person name="Cooper J."/>
            <person name="Damon W."/>
            <person name="Desjardin D."/>
            <person name="Finy P."/>
            <person name="Geml J."/>
            <person name="Haridas S."/>
            <person name="Hughes K."/>
            <person name="Justo A."/>
            <person name="Karasinski D."/>
            <person name="Kautmanova I."/>
            <person name="Kiss B."/>
            <person name="Kocsube S."/>
            <person name="Kotiranta H."/>
            <person name="LaButti K.M."/>
            <person name="Lechner B.E."/>
            <person name="Liimatainen K."/>
            <person name="Lipzen A."/>
            <person name="Lukacs Z."/>
            <person name="Mihaltcheva S."/>
            <person name="Morgado L.N."/>
            <person name="Niskanen T."/>
            <person name="Noordeloos M.E."/>
            <person name="Ohm R.A."/>
            <person name="Ortiz-Santana B."/>
            <person name="Ovrebo C."/>
            <person name="Racz N."/>
            <person name="Riley R."/>
            <person name="Savchenko A."/>
            <person name="Shiryaev A."/>
            <person name="Soop K."/>
            <person name="Spirin V."/>
            <person name="Szebenyi C."/>
            <person name="Tomsovsky M."/>
            <person name="Tulloss R.E."/>
            <person name="Uehling J."/>
            <person name="Grigoriev I.V."/>
            <person name="Vagvolgyi C."/>
            <person name="Papp T."/>
            <person name="Martin F.M."/>
            <person name="Miettinen O."/>
            <person name="Hibbett D.S."/>
            <person name="Nagy L.G."/>
        </authorList>
    </citation>
    <scope>NUCLEOTIDE SEQUENCE [LARGE SCALE GENOMIC DNA]</scope>
    <source>
        <strain evidence="1 2">CBS 166.37</strain>
    </source>
</reference>
<proteinExistence type="predicted"/>
<dbReference type="AlphaFoldDB" id="A0A5C3M2E5"/>
<keyword evidence="2" id="KW-1185">Reference proteome</keyword>
<accession>A0A5C3M2E5</accession>
<dbReference type="Proteomes" id="UP000308652">
    <property type="component" value="Unassembled WGS sequence"/>
</dbReference>
<protein>
    <submittedName>
        <fullName evidence="1">Uncharacterized protein</fullName>
    </submittedName>
</protein>
<evidence type="ECO:0000313" key="1">
    <source>
        <dbReference type="EMBL" id="TFK39544.1"/>
    </source>
</evidence>
<evidence type="ECO:0000313" key="2">
    <source>
        <dbReference type="Proteomes" id="UP000308652"/>
    </source>
</evidence>
<sequence>MYLAYAHTVILAISHRSLSSARVLKVLVISSMNYALFWIVDFTAGSYDHRTFVLNAAIGQQSRPPRRSPHQLVSFHFLNH</sequence>